<proteinExistence type="inferred from homology"/>
<dbReference type="PANTHER" id="PTHR40079">
    <property type="entry name" value="MANNAN ENDO-1,4-BETA-MANNOSIDASE E-RELATED"/>
    <property type="match status" value="1"/>
</dbReference>
<evidence type="ECO:0000256" key="3">
    <source>
        <dbReference type="ARBA" id="ARBA00023295"/>
    </source>
</evidence>
<dbReference type="Proteomes" id="UP000037035">
    <property type="component" value="Unassembled WGS sequence"/>
</dbReference>
<evidence type="ECO:0000256" key="1">
    <source>
        <dbReference type="ARBA" id="ARBA00007754"/>
    </source>
</evidence>
<dbReference type="STRING" id="27349.A0A0L6VIT9"/>
<keyword evidence="7" id="KW-1185">Reference proteome</keyword>
<protein>
    <recommendedName>
        <fullName evidence="5">GH26 domain-containing protein</fullName>
    </recommendedName>
</protein>
<feature type="domain" description="GH26" evidence="5">
    <location>
        <begin position="90"/>
        <end position="466"/>
    </location>
</feature>
<dbReference type="PROSITE" id="PS51764">
    <property type="entry name" value="GH26"/>
    <property type="match status" value="1"/>
</dbReference>
<organism evidence="6 7">
    <name type="scientific">Puccinia sorghi</name>
    <dbReference type="NCBI Taxonomy" id="27349"/>
    <lineage>
        <taxon>Eukaryota</taxon>
        <taxon>Fungi</taxon>
        <taxon>Dikarya</taxon>
        <taxon>Basidiomycota</taxon>
        <taxon>Pucciniomycotina</taxon>
        <taxon>Pucciniomycetes</taxon>
        <taxon>Pucciniales</taxon>
        <taxon>Pucciniaceae</taxon>
        <taxon>Puccinia</taxon>
    </lineage>
</organism>
<feature type="active site" description="Proton donor" evidence="4">
    <location>
        <position position="225"/>
    </location>
</feature>
<dbReference type="SUPFAM" id="SSF51445">
    <property type="entry name" value="(Trans)glycosidases"/>
    <property type="match status" value="1"/>
</dbReference>
<sequence length="504" mass="55914">MESPRVEPEHQAPQSQLYNTQKATLCMVFFLPPSVAHGGLPHSITLRALFHRSRVATTSQLLAIAEPLQKTQQYSARKQQEMRDTRSTVLRVVLLATLVCSHMARGLGLGEPPDGKAYLAAWTDGSAPFLDSPKGFNGRIGQNAYGFQQAQTIPVTEYNYTSGGGGQMNISQVTETGTTAAVFLTVYPQALSRVSDADLQALGQQLARYQTTLPQRPVFLRFAPEMQGRWMSYGAQPTQFLALWKRMFAAVKARAPKTIIVWAPNAAMGYPYGIRLSDVASQADQELLDTNKNGRLDAGDDAYAAYYPGDEYVDWNGISWYWKGSEYPYRVNQLVPGEYSAGAMTGRSSPGAMGTGGAQTFTSFYDRYCGSKPCMFSEMGAAFHVNSSGTRNQPSQEALQQSWWRDSLTSVAFMDRFPKMKMFMLFEHQKPEDGGDLRDYRISINDQVRASWLQDFQGSLQVSSRFIWADNATSLTSPAAQVARGAAPPSKLDKNLMFDWALMR</sequence>
<dbReference type="AlphaFoldDB" id="A0A0L6VIT9"/>
<dbReference type="EMBL" id="LAVV01006418">
    <property type="protein sequence ID" value="KNZ60035.1"/>
    <property type="molecule type" value="Genomic_DNA"/>
</dbReference>
<dbReference type="OrthoDB" id="428177at2759"/>
<reference evidence="6 7" key="1">
    <citation type="submission" date="2015-08" db="EMBL/GenBank/DDBJ databases">
        <title>Next Generation Sequencing and Analysis of the Genome of Puccinia sorghi L Schw, the Causal Agent of Maize Common Rust.</title>
        <authorList>
            <person name="Rochi L."/>
            <person name="Burguener G."/>
            <person name="Darino M."/>
            <person name="Turjanski A."/>
            <person name="Kreff E."/>
            <person name="Dieguez M.J."/>
            <person name="Sacco F."/>
        </authorList>
    </citation>
    <scope>NUCLEOTIDE SEQUENCE [LARGE SCALE GENOMIC DNA]</scope>
    <source>
        <strain evidence="6 7">RO10H11247</strain>
    </source>
</reference>
<keyword evidence="2 4" id="KW-0378">Hydrolase</keyword>
<dbReference type="InterPro" id="IPR017853">
    <property type="entry name" value="GH"/>
</dbReference>
<dbReference type="GO" id="GO:0006080">
    <property type="term" value="P:substituted mannan metabolic process"/>
    <property type="evidence" value="ECO:0007669"/>
    <property type="project" value="InterPro"/>
</dbReference>
<accession>A0A0L6VIT9</accession>
<gene>
    <name evidence="6" type="ORF">VP01_1622g2</name>
</gene>
<dbReference type="GO" id="GO:0016985">
    <property type="term" value="F:mannan endo-1,4-beta-mannosidase activity"/>
    <property type="evidence" value="ECO:0007669"/>
    <property type="project" value="InterPro"/>
</dbReference>
<dbReference type="Gene3D" id="3.20.20.80">
    <property type="entry name" value="Glycosidases"/>
    <property type="match status" value="1"/>
</dbReference>
<evidence type="ECO:0000313" key="7">
    <source>
        <dbReference type="Proteomes" id="UP000037035"/>
    </source>
</evidence>
<evidence type="ECO:0000256" key="2">
    <source>
        <dbReference type="ARBA" id="ARBA00022801"/>
    </source>
</evidence>
<dbReference type="VEuPathDB" id="FungiDB:VP01_1622g2"/>
<evidence type="ECO:0000313" key="6">
    <source>
        <dbReference type="EMBL" id="KNZ60035.1"/>
    </source>
</evidence>
<dbReference type="InterPro" id="IPR022790">
    <property type="entry name" value="GH26_dom"/>
</dbReference>
<name>A0A0L6VIT9_9BASI</name>
<evidence type="ECO:0000256" key="4">
    <source>
        <dbReference type="PROSITE-ProRule" id="PRU01100"/>
    </source>
</evidence>
<comment type="caution">
    <text evidence="6">The sequence shown here is derived from an EMBL/GenBank/DDBJ whole genome shotgun (WGS) entry which is preliminary data.</text>
</comment>
<feature type="active site" description="Nucleophile" evidence="4">
    <location>
        <position position="378"/>
    </location>
</feature>
<evidence type="ECO:0000259" key="5">
    <source>
        <dbReference type="PROSITE" id="PS51764"/>
    </source>
</evidence>
<dbReference type="PANTHER" id="PTHR40079:SF4">
    <property type="entry name" value="GH26 DOMAIN-CONTAINING PROTEIN-RELATED"/>
    <property type="match status" value="1"/>
</dbReference>
<keyword evidence="3 4" id="KW-0326">Glycosidase</keyword>
<comment type="similarity">
    <text evidence="1 4">Belongs to the glycosyl hydrolase 26 family.</text>
</comment>
<dbReference type="InterPro" id="IPR000805">
    <property type="entry name" value="Glyco_hydro_26"/>
</dbReference>